<accession>A0ABM0MWD4</accession>
<keyword evidence="4" id="KW-1185">Reference proteome</keyword>
<evidence type="ECO:0000313" key="4">
    <source>
        <dbReference type="Proteomes" id="UP000694865"/>
    </source>
</evidence>
<evidence type="ECO:0000256" key="2">
    <source>
        <dbReference type="SAM" id="Coils"/>
    </source>
</evidence>
<organism evidence="4 5">
    <name type="scientific">Saccoglossus kowalevskii</name>
    <name type="common">Acorn worm</name>
    <dbReference type="NCBI Taxonomy" id="10224"/>
    <lineage>
        <taxon>Eukaryota</taxon>
        <taxon>Metazoa</taxon>
        <taxon>Hemichordata</taxon>
        <taxon>Enteropneusta</taxon>
        <taxon>Harrimaniidae</taxon>
        <taxon>Saccoglossus</taxon>
    </lineage>
</organism>
<dbReference type="SUPFAM" id="SSF103657">
    <property type="entry name" value="BAR/IMD domain-like"/>
    <property type="match status" value="1"/>
</dbReference>
<dbReference type="GeneID" id="102808697"/>
<keyword evidence="1 2" id="KW-0175">Coiled coil</keyword>
<dbReference type="Pfam" id="PF00611">
    <property type="entry name" value="FCH"/>
    <property type="match status" value="1"/>
</dbReference>
<feature type="domain" description="F-BAR" evidence="3">
    <location>
        <begin position="1"/>
        <end position="146"/>
    </location>
</feature>
<dbReference type="InterPro" id="IPR031160">
    <property type="entry name" value="F_BAR_dom"/>
</dbReference>
<dbReference type="InterPro" id="IPR001060">
    <property type="entry name" value="FCH_dom"/>
</dbReference>
<reference evidence="5" key="1">
    <citation type="submission" date="2025-08" db="UniProtKB">
        <authorList>
            <consortium name="RefSeq"/>
        </authorList>
    </citation>
    <scope>IDENTIFICATION</scope>
    <source>
        <tissue evidence="5">Testes</tissue>
    </source>
</reference>
<evidence type="ECO:0000259" key="3">
    <source>
        <dbReference type="PROSITE" id="PS51741"/>
    </source>
</evidence>
<feature type="non-terminal residue" evidence="5">
    <location>
        <position position="1"/>
    </location>
</feature>
<dbReference type="InterPro" id="IPR027267">
    <property type="entry name" value="AH/BAR_dom_sf"/>
</dbReference>
<feature type="coiled-coil region" evidence="2">
    <location>
        <begin position="80"/>
        <end position="107"/>
    </location>
</feature>
<dbReference type="PANTHER" id="PTHR23065">
    <property type="entry name" value="PROLINE-SERINE-THREONINE PHOSPHATASE INTERACTING PROTEIN 1"/>
    <property type="match status" value="1"/>
</dbReference>
<sequence>GDKNNGFDVLYHNMKHGQVTSKELMDCIRERANIEEIYAKNLYKLAKTVSNYSLLGTFAPYWQIIKSSTEKLASLHQQIVQKLQEIAKDLQKYVDEAHKKHKTAKENYNNRCFEYERLKKENAPQKDIEKAETKYKKSSKYMHAVL</sequence>
<gene>
    <name evidence="5" type="primary">LOC102808697</name>
</gene>
<dbReference type="PROSITE" id="PS51741">
    <property type="entry name" value="F_BAR"/>
    <property type="match status" value="1"/>
</dbReference>
<evidence type="ECO:0000313" key="5">
    <source>
        <dbReference type="RefSeq" id="XP_006824325.1"/>
    </source>
</evidence>
<proteinExistence type="predicted"/>
<dbReference type="RefSeq" id="XP_006824325.1">
    <property type="nucleotide sequence ID" value="XM_006824262.1"/>
</dbReference>
<dbReference type="Gene3D" id="1.20.1270.60">
    <property type="entry name" value="Arfaptin homology (AH) domain/BAR domain"/>
    <property type="match status" value="1"/>
</dbReference>
<dbReference type="SMART" id="SM00055">
    <property type="entry name" value="FCH"/>
    <property type="match status" value="1"/>
</dbReference>
<name>A0ABM0MWD4_SACKO</name>
<dbReference type="PANTHER" id="PTHR23065:SF15">
    <property type="entry name" value="AT02057P"/>
    <property type="match status" value="1"/>
</dbReference>
<protein>
    <submittedName>
        <fullName evidence="5">FCH domain only protein 2-like</fullName>
    </submittedName>
</protein>
<evidence type="ECO:0000256" key="1">
    <source>
        <dbReference type="PROSITE-ProRule" id="PRU01077"/>
    </source>
</evidence>
<dbReference type="Proteomes" id="UP000694865">
    <property type="component" value="Unplaced"/>
</dbReference>